<proteinExistence type="inferred from homology"/>
<dbReference type="Gene3D" id="3.10.129.10">
    <property type="entry name" value="Hotdog Thioesterase"/>
    <property type="match status" value="1"/>
</dbReference>
<sequence>MEERRITVLDEAPSLGRSYAAALRTAAAAALPGGRARPAGRLELPHVAHRVPEVRADRSGLARYQRLMGDTLRETLPSVFVHGLAFPVAMGLLVSDDFPLPLLGMVHLRNRGEHRRQIGVDEALTVTAWAENLRPHFAGTQVDVVAEVSAPGPHADASGADGGAGADVVWRGVSTYLAKGVDAPGAVRPERQARAEFEAPTRTGQWRLPTDTGRRFAEVLGDWNPIHLSSLTAKALGMKRHLAHGMYSAGRALATTAPVEHGYTWSIEFDAPVFLPATVQFAVAEAREEGPGALGFTGFKRGASRPYFTGSVVPR</sequence>
<dbReference type="Pfam" id="PF01575">
    <property type="entry name" value="MaoC_dehydratas"/>
    <property type="match status" value="1"/>
</dbReference>
<dbReference type="EMBL" id="BAABCJ010000001">
    <property type="protein sequence ID" value="GAA3695230.1"/>
    <property type="molecule type" value="Genomic_DNA"/>
</dbReference>
<reference evidence="4" key="1">
    <citation type="journal article" date="2019" name="Int. J. Syst. Evol. Microbiol.">
        <title>The Global Catalogue of Microorganisms (GCM) 10K type strain sequencing project: providing services to taxonomists for standard genome sequencing and annotation.</title>
        <authorList>
            <consortium name="The Broad Institute Genomics Platform"/>
            <consortium name="The Broad Institute Genome Sequencing Center for Infectious Disease"/>
            <person name="Wu L."/>
            <person name="Ma J."/>
        </authorList>
    </citation>
    <scope>NUCLEOTIDE SEQUENCE [LARGE SCALE GENOMIC DNA]</scope>
    <source>
        <strain evidence="4">JCM 16961</strain>
    </source>
</reference>
<dbReference type="PANTHER" id="PTHR43841">
    <property type="entry name" value="3-HYDROXYACYL-THIOESTER DEHYDRATASE HTDX-RELATED"/>
    <property type="match status" value="1"/>
</dbReference>
<evidence type="ECO:0000256" key="1">
    <source>
        <dbReference type="ARBA" id="ARBA00005254"/>
    </source>
</evidence>
<name>A0ABP7CRG9_9MICC</name>
<feature type="domain" description="MaoC-like" evidence="2">
    <location>
        <begin position="202"/>
        <end position="285"/>
    </location>
</feature>
<accession>A0ABP7CRG9</accession>
<dbReference type="RefSeq" id="WP_344879503.1">
    <property type="nucleotide sequence ID" value="NZ_BAABCJ010000001.1"/>
</dbReference>
<evidence type="ECO:0000259" key="2">
    <source>
        <dbReference type="Pfam" id="PF01575"/>
    </source>
</evidence>
<comment type="caution">
    <text evidence="3">The sequence shown here is derived from an EMBL/GenBank/DDBJ whole genome shotgun (WGS) entry which is preliminary data.</text>
</comment>
<comment type="similarity">
    <text evidence="1">Belongs to the enoyl-CoA hydratase/isomerase family.</text>
</comment>
<evidence type="ECO:0000313" key="3">
    <source>
        <dbReference type="EMBL" id="GAA3695230.1"/>
    </source>
</evidence>
<dbReference type="CDD" id="cd03441">
    <property type="entry name" value="R_hydratase_like"/>
    <property type="match status" value="1"/>
</dbReference>
<evidence type="ECO:0000313" key="4">
    <source>
        <dbReference type="Proteomes" id="UP001501536"/>
    </source>
</evidence>
<protein>
    <submittedName>
        <fullName evidence="3">MaoC/PaaZ C-terminal domain-containing protein</fullName>
    </submittedName>
</protein>
<dbReference type="Proteomes" id="UP001501536">
    <property type="component" value="Unassembled WGS sequence"/>
</dbReference>
<dbReference type="InterPro" id="IPR029069">
    <property type="entry name" value="HotDog_dom_sf"/>
</dbReference>
<dbReference type="SUPFAM" id="SSF54637">
    <property type="entry name" value="Thioesterase/thiol ester dehydrase-isomerase"/>
    <property type="match status" value="1"/>
</dbReference>
<organism evidence="3 4">
    <name type="scientific">Zhihengliuella alba</name>
    <dbReference type="NCBI Taxonomy" id="547018"/>
    <lineage>
        <taxon>Bacteria</taxon>
        <taxon>Bacillati</taxon>
        <taxon>Actinomycetota</taxon>
        <taxon>Actinomycetes</taxon>
        <taxon>Micrococcales</taxon>
        <taxon>Micrococcaceae</taxon>
        <taxon>Zhihengliuella</taxon>
    </lineage>
</organism>
<dbReference type="InterPro" id="IPR002539">
    <property type="entry name" value="MaoC-like_dom"/>
</dbReference>
<keyword evidence="4" id="KW-1185">Reference proteome</keyword>
<gene>
    <name evidence="3" type="ORF">GCM10022377_05120</name>
</gene>
<dbReference type="PANTHER" id="PTHR43841:SF1">
    <property type="entry name" value="3-HYDROXYACYL-THIOESTER DEHYDRATASE X"/>
    <property type="match status" value="1"/>
</dbReference>